<accession>A0A068SKY8</accession>
<organism evidence="1 2">
    <name type="scientific">Neorhizobium galegae bv. orientalis str. HAMBI 540</name>
    <dbReference type="NCBI Taxonomy" id="1028800"/>
    <lineage>
        <taxon>Bacteria</taxon>
        <taxon>Pseudomonadati</taxon>
        <taxon>Pseudomonadota</taxon>
        <taxon>Alphaproteobacteria</taxon>
        <taxon>Hyphomicrobiales</taxon>
        <taxon>Rhizobiaceae</taxon>
        <taxon>Rhizobium/Agrobacterium group</taxon>
        <taxon>Neorhizobium</taxon>
    </lineage>
</organism>
<proteinExistence type="predicted"/>
<name>A0A068SKY8_NEOGA</name>
<gene>
    <name evidence="1" type="ORF">RG540_CH06430</name>
</gene>
<reference evidence="2" key="1">
    <citation type="journal article" date="2014" name="BMC Genomics">
        <title>Genome sequencing of two Neorhizobium galegae strains reveals a noeT gene responsible for the unusual acetylation of the nodulation factors.</title>
        <authorList>
            <person name="Osterman J."/>
            <person name="Marsh J."/>
            <person name="Laine P.K."/>
            <person name="Zeng Z."/>
            <person name="Alatalo E."/>
            <person name="Sullivan J.T."/>
            <person name="Young J.P."/>
            <person name="Thomas-Oates J."/>
            <person name="Paulin L."/>
            <person name="Lindstrom K."/>
        </authorList>
    </citation>
    <scope>NUCLEOTIDE SEQUENCE [LARGE SCALE GENOMIC DNA]</scope>
    <source>
        <strain evidence="2">HAMBI 540</strain>
    </source>
</reference>
<keyword evidence="2" id="KW-1185">Reference proteome</keyword>
<evidence type="ECO:0000313" key="1">
    <source>
        <dbReference type="EMBL" id="CDN46833.1"/>
    </source>
</evidence>
<dbReference type="KEGG" id="ngg:RG540_CH06430"/>
<dbReference type="HOGENOM" id="CLU_2634457_0_0_5"/>
<dbReference type="Proteomes" id="UP000028181">
    <property type="component" value="Chromosome I"/>
</dbReference>
<protein>
    <submittedName>
        <fullName evidence="1">Uncharacterized protein</fullName>
    </submittedName>
</protein>
<sequence>MSQKVYFVIDTTTNFIINVTVGRGDRPGFDYVERTAGNAGYSIGWSYTDGVFTDTRAAYNTAGRPINPYVRSVARPA</sequence>
<dbReference type="AlphaFoldDB" id="A0A068SKY8"/>
<dbReference type="EMBL" id="HG938353">
    <property type="protein sequence ID" value="CDN46833.1"/>
    <property type="molecule type" value="Genomic_DNA"/>
</dbReference>
<evidence type="ECO:0000313" key="2">
    <source>
        <dbReference type="Proteomes" id="UP000028181"/>
    </source>
</evidence>